<dbReference type="RefSeq" id="WP_340365522.1">
    <property type="nucleotide sequence ID" value="NZ_JBBKZV010000014.1"/>
</dbReference>
<reference evidence="2 3" key="1">
    <citation type="submission" date="2024-03" db="EMBL/GenBank/DDBJ databases">
        <title>Novel species of the genus Variovorax.</title>
        <authorList>
            <person name="Liu Q."/>
            <person name="Xin Y.-H."/>
        </authorList>
    </citation>
    <scope>NUCLEOTIDE SEQUENCE [LARGE SCALE GENOMIC DNA]</scope>
    <source>
        <strain evidence="2 3">KACC 18501</strain>
    </source>
</reference>
<gene>
    <name evidence="2" type="ORF">WKW80_21065</name>
</gene>
<keyword evidence="1" id="KW-0732">Signal</keyword>
<dbReference type="EMBL" id="JBBKZV010000014">
    <property type="protein sequence ID" value="MEJ8824497.1"/>
    <property type="molecule type" value="Genomic_DNA"/>
</dbReference>
<evidence type="ECO:0000256" key="1">
    <source>
        <dbReference type="SAM" id="SignalP"/>
    </source>
</evidence>
<evidence type="ECO:0000313" key="2">
    <source>
        <dbReference type="EMBL" id="MEJ8824497.1"/>
    </source>
</evidence>
<comment type="caution">
    <text evidence="2">The sequence shown here is derived from an EMBL/GenBank/DDBJ whole genome shotgun (WGS) entry which is preliminary data.</text>
</comment>
<keyword evidence="3" id="KW-1185">Reference proteome</keyword>
<organism evidence="2 3">
    <name type="scientific">Variovorax humicola</name>
    <dbReference type="NCBI Taxonomy" id="1769758"/>
    <lineage>
        <taxon>Bacteria</taxon>
        <taxon>Pseudomonadati</taxon>
        <taxon>Pseudomonadota</taxon>
        <taxon>Betaproteobacteria</taxon>
        <taxon>Burkholderiales</taxon>
        <taxon>Comamonadaceae</taxon>
        <taxon>Variovorax</taxon>
    </lineage>
</organism>
<sequence>MIIAIVALANPFSAKTRLAAALMAWRVASPFVGTALKMASSVTAGIAGLSSRFRALRS</sequence>
<feature type="signal peptide" evidence="1">
    <location>
        <begin position="1"/>
        <end position="19"/>
    </location>
</feature>
<name>A0ABU8W545_9BURK</name>
<proteinExistence type="predicted"/>
<accession>A0ABU8W545</accession>
<feature type="chain" id="PRO_5047260489" evidence="1">
    <location>
        <begin position="20"/>
        <end position="58"/>
    </location>
</feature>
<protein>
    <submittedName>
        <fullName evidence="2">Uncharacterized protein</fullName>
    </submittedName>
</protein>
<dbReference type="Proteomes" id="UP001363010">
    <property type="component" value="Unassembled WGS sequence"/>
</dbReference>
<evidence type="ECO:0000313" key="3">
    <source>
        <dbReference type="Proteomes" id="UP001363010"/>
    </source>
</evidence>